<keyword evidence="1" id="KW-1133">Transmembrane helix</keyword>
<feature type="transmembrane region" description="Helical" evidence="1">
    <location>
        <begin position="149"/>
        <end position="167"/>
    </location>
</feature>
<evidence type="ECO:0000313" key="3">
    <source>
        <dbReference type="Proteomes" id="UP000031364"/>
    </source>
</evidence>
<keyword evidence="1" id="KW-0472">Membrane</keyword>
<feature type="transmembrane region" description="Helical" evidence="1">
    <location>
        <begin position="56"/>
        <end position="78"/>
    </location>
</feature>
<evidence type="ECO:0000256" key="1">
    <source>
        <dbReference type="SAM" id="Phobius"/>
    </source>
</evidence>
<name>A0ABR4Z1Z8_9NOCA</name>
<feature type="transmembrane region" description="Helical" evidence="1">
    <location>
        <begin position="205"/>
        <end position="225"/>
    </location>
</feature>
<protein>
    <recommendedName>
        <fullName evidence="4">DUF4386 domain-containing protein</fullName>
    </recommendedName>
</protein>
<dbReference type="RefSeq" id="WP_043683502.1">
    <property type="nucleotide sequence ID" value="NZ_BDCI01000011.1"/>
</dbReference>
<keyword evidence="3" id="KW-1185">Reference proteome</keyword>
<dbReference type="EMBL" id="JNFP01000137">
    <property type="protein sequence ID" value="KIA59377.1"/>
    <property type="molecule type" value="Genomic_DNA"/>
</dbReference>
<comment type="caution">
    <text evidence="2">The sequence shown here is derived from an EMBL/GenBank/DDBJ whole genome shotgun (WGS) entry which is preliminary data.</text>
</comment>
<feature type="transmembrane region" description="Helical" evidence="1">
    <location>
        <begin position="12"/>
        <end position="36"/>
    </location>
</feature>
<accession>A0ABR4Z1Z8</accession>
<feature type="transmembrane region" description="Helical" evidence="1">
    <location>
        <begin position="90"/>
        <end position="110"/>
    </location>
</feature>
<evidence type="ECO:0008006" key="4">
    <source>
        <dbReference type="Google" id="ProtNLM"/>
    </source>
</evidence>
<keyword evidence="1" id="KW-0812">Transmembrane</keyword>
<reference evidence="2 3" key="1">
    <citation type="journal article" date="2014" name="Int. J. Syst. Evol. Microbiol.">
        <title>Nocardia vulneris sp. nov., isolated from wounds of human patients in North America.</title>
        <authorList>
            <person name="Lasker B.A."/>
            <person name="Bell M."/>
            <person name="Klenk H.P."/>
            <person name="Sproer C."/>
            <person name="Schumann C."/>
            <person name="Schumann P."/>
            <person name="Brown J.M."/>
        </authorList>
    </citation>
    <scope>NUCLEOTIDE SEQUENCE [LARGE SCALE GENOMIC DNA]</scope>
    <source>
        <strain evidence="2 3">W9851</strain>
    </source>
</reference>
<proteinExistence type="predicted"/>
<feature type="transmembrane region" description="Helical" evidence="1">
    <location>
        <begin position="176"/>
        <end position="199"/>
    </location>
</feature>
<gene>
    <name evidence="2" type="ORF">FG87_42955</name>
</gene>
<evidence type="ECO:0000313" key="2">
    <source>
        <dbReference type="EMBL" id="KIA59377.1"/>
    </source>
</evidence>
<organism evidence="2 3">
    <name type="scientific">Nocardia vulneris</name>
    <dbReference type="NCBI Taxonomy" id="1141657"/>
    <lineage>
        <taxon>Bacteria</taxon>
        <taxon>Bacillati</taxon>
        <taxon>Actinomycetota</taxon>
        <taxon>Actinomycetes</taxon>
        <taxon>Mycobacteriales</taxon>
        <taxon>Nocardiaceae</taxon>
        <taxon>Nocardia</taxon>
    </lineage>
</organism>
<dbReference type="Proteomes" id="UP000031364">
    <property type="component" value="Unassembled WGS sequence"/>
</dbReference>
<sequence>MSQQIIDKPRTLRGKAAGVLAVLGSLCAIAAGMIQWRQDIPRGDALGVLAYVEGRPWFLAAYLGILGMVCWAVALSTVGRTLADPAARALARMVDPIMIVGVAVFSVDYAHDGVTTGVLARQWADDERTAAQAQATYQVVEGLVGGTTMLAHVLIGSALTGYAVALLRSRQFSPTLCWFGIVLSFGWFAGGSALFLRLPGAGFEFLLPFTSAVTIWLAVLGIMVLRNASRAARQPAAA</sequence>